<keyword evidence="2" id="KW-1185">Reference proteome</keyword>
<protein>
    <submittedName>
        <fullName evidence="1">Dodecin domain-containing protein</fullName>
    </submittedName>
</protein>
<evidence type="ECO:0000313" key="2">
    <source>
        <dbReference type="Proteomes" id="UP000308508"/>
    </source>
</evidence>
<comment type="caution">
    <text evidence="1">The sequence shown here is derived from an EMBL/GenBank/DDBJ whole genome shotgun (WGS) entry which is preliminary data.</text>
</comment>
<dbReference type="Pfam" id="PF07311">
    <property type="entry name" value="Dodecin"/>
    <property type="match status" value="1"/>
</dbReference>
<sequence>MSVAKVIELNASSATSMEDAVKHGLKKCAESVKNIKGAWVNEIKVVTDGSGNVQEWRVNLRVSFVVD</sequence>
<gene>
    <name evidence="1" type="ORF">E5S66_04075</name>
</gene>
<dbReference type="Proteomes" id="UP000308508">
    <property type="component" value="Unassembled WGS sequence"/>
</dbReference>
<dbReference type="AlphaFoldDB" id="A0A5R9PIG6"/>
<dbReference type="InterPro" id="IPR025543">
    <property type="entry name" value="Dodecin-like"/>
</dbReference>
<dbReference type="RefSeq" id="WP_028839830.1">
    <property type="nucleotide sequence ID" value="NZ_SROY01000001.1"/>
</dbReference>
<organism evidence="1 2">
    <name type="scientific">Thermomonas fusca</name>
    <dbReference type="NCBI Taxonomy" id="215690"/>
    <lineage>
        <taxon>Bacteria</taxon>
        <taxon>Pseudomonadati</taxon>
        <taxon>Pseudomonadota</taxon>
        <taxon>Gammaproteobacteria</taxon>
        <taxon>Lysobacterales</taxon>
        <taxon>Lysobacteraceae</taxon>
        <taxon>Thermomonas</taxon>
    </lineage>
</organism>
<name>A0A5R9PIG6_9GAMM</name>
<proteinExistence type="predicted"/>
<accession>A0A5R9PIG6</accession>
<evidence type="ECO:0000313" key="1">
    <source>
        <dbReference type="EMBL" id="TLX23202.1"/>
    </source>
</evidence>
<dbReference type="STRING" id="1123377.GCA_000423885_02371"/>
<dbReference type="EMBL" id="SROY01000001">
    <property type="protein sequence ID" value="TLX23202.1"/>
    <property type="molecule type" value="Genomic_DNA"/>
</dbReference>
<reference evidence="1 2" key="1">
    <citation type="submission" date="2019-04" db="EMBL/GenBank/DDBJ databases">
        <authorList>
            <person name="Grouzdev D.S."/>
            <person name="Nazina T.N."/>
        </authorList>
    </citation>
    <scope>NUCLEOTIDE SEQUENCE [LARGE SCALE GENOMIC DNA]</scope>
    <source>
        <strain evidence="1 2">SHC 3-19</strain>
    </source>
</reference>
<dbReference type="InterPro" id="IPR009923">
    <property type="entry name" value="Dodecin"/>
</dbReference>
<dbReference type="InterPro" id="IPR036694">
    <property type="entry name" value="Dodecin-like_sf"/>
</dbReference>
<dbReference type="SUPFAM" id="SSF89807">
    <property type="entry name" value="Dodecin-like"/>
    <property type="match status" value="1"/>
</dbReference>
<dbReference type="Gene3D" id="3.30.1660.10">
    <property type="entry name" value="Flavin-binding protein dodecin"/>
    <property type="match status" value="1"/>
</dbReference>